<keyword evidence="3" id="KW-0238">DNA-binding</keyword>
<dbReference type="SMART" id="SM00411">
    <property type="entry name" value="BHL"/>
    <property type="match status" value="1"/>
</dbReference>
<name>A0A4U6CX66_9BACT</name>
<organism evidence="5 6">
    <name type="scientific">Dyadobacter frigoris</name>
    <dbReference type="NCBI Taxonomy" id="2576211"/>
    <lineage>
        <taxon>Bacteria</taxon>
        <taxon>Pseudomonadati</taxon>
        <taxon>Bacteroidota</taxon>
        <taxon>Cytophagia</taxon>
        <taxon>Cytophagales</taxon>
        <taxon>Spirosomataceae</taxon>
        <taxon>Dyadobacter</taxon>
    </lineage>
</organism>
<keyword evidence="2" id="KW-0226">DNA condensation</keyword>
<comment type="similarity">
    <text evidence="1 4">Belongs to the bacterial histone-like protein family.</text>
</comment>
<dbReference type="GO" id="GO:0005829">
    <property type="term" value="C:cytosol"/>
    <property type="evidence" value="ECO:0007669"/>
    <property type="project" value="TreeGrafter"/>
</dbReference>
<evidence type="ECO:0000256" key="1">
    <source>
        <dbReference type="ARBA" id="ARBA00010529"/>
    </source>
</evidence>
<accession>A0A4U6CX66</accession>
<dbReference type="PANTHER" id="PTHR33175">
    <property type="entry name" value="DNA-BINDING PROTEIN HU"/>
    <property type="match status" value="1"/>
</dbReference>
<dbReference type="InterPro" id="IPR000119">
    <property type="entry name" value="Hist_DNA-bd"/>
</dbReference>
<dbReference type="InterPro" id="IPR010992">
    <property type="entry name" value="IHF-like_DNA-bd_dom_sf"/>
</dbReference>
<dbReference type="Proteomes" id="UP000304900">
    <property type="component" value="Unassembled WGS sequence"/>
</dbReference>
<evidence type="ECO:0000256" key="4">
    <source>
        <dbReference type="RuleBase" id="RU003939"/>
    </source>
</evidence>
<dbReference type="Gene3D" id="4.10.520.10">
    <property type="entry name" value="IHF-like DNA-binding proteins"/>
    <property type="match status" value="1"/>
</dbReference>
<evidence type="ECO:0000313" key="6">
    <source>
        <dbReference type="Proteomes" id="UP000304900"/>
    </source>
</evidence>
<evidence type="ECO:0000313" key="5">
    <source>
        <dbReference type="EMBL" id="TKT86004.1"/>
    </source>
</evidence>
<dbReference type="GO" id="GO:0003677">
    <property type="term" value="F:DNA binding"/>
    <property type="evidence" value="ECO:0007669"/>
    <property type="project" value="UniProtKB-KW"/>
</dbReference>
<sequence>MTKAETISKIADKTGIQKEEVEKVIEAFFVTVKDSLSQAENIYVRGFGSFIIKQRAQKTARNIALNSTIIVPAHNIPFFKPSKEFVNQVKEGALVE</sequence>
<evidence type="ECO:0000256" key="2">
    <source>
        <dbReference type="ARBA" id="ARBA00023067"/>
    </source>
</evidence>
<dbReference type="RefSeq" id="WP_137344278.1">
    <property type="nucleotide sequence ID" value="NZ_SZVO01000026.1"/>
</dbReference>
<dbReference type="OrthoDB" id="9799835at2"/>
<dbReference type="SUPFAM" id="SSF47729">
    <property type="entry name" value="IHF-like DNA-binding proteins"/>
    <property type="match status" value="1"/>
</dbReference>
<dbReference type="EMBL" id="SZVO01000026">
    <property type="protein sequence ID" value="TKT86004.1"/>
    <property type="molecule type" value="Genomic_DNA"/>
</dbReference>
<comment type="caution">
    <text evidence="5">The sequence shown here is derived from an EMBL/GenBank/DDBJ whole genome shotgun (WGS) entry which is preliminary data.</text>
</comment>
<keyword evidence="6" id="KW-1185">Reference proteome</keyword>
<dbReference type="PRINTS" id="PR01727">
    <property type="entry name" value="DNABINDINGHU"/>
</dbReference>
<gene>
    <name evidence="5" type="ORF">FDK13_32925</name>
</gene>
<proteinExistence type="inferred from homology"/>
<dbReference type="GO" id="GO:0030261">
    <property type="term" value="P:chromosome condensation"/>
    <property type="evidence" value="ECO:0007669"/>
    <property type="project" value="UniProtKB-KW"/>
</dbReference>
<dbReference type="AlphaFoldDB" id="A0A4U6CX66"/>
<dbReference type="PANTHER" id="PTHR33175:SF3">
    <property type="entry name" value="DNA-BINDING PROTEIN HU-BETA"/>
    <property type="match status" value="1"/>
</dbReference>
<dbReference type="Pfam" id="PF00216">
    <property type="entry name" value="Bac_DNA_binding"/>
    <property type="match status" value="1"/>
</dbReference>
<reference evidence="5 6" key="1">
    <citation type="submission" date="2019-05" db="EMBL/GenBank/DDBJ databases">
        <title>Dyadobacter AR-3-8 sp. nov., isolated from arctic soil.</title>
        <authorList>
            <person name="Chaudhary D.K."/>
        </authorList>
    </citation>
    <scope>NUCLEOTIDE SEQUENCE [LARGE SCALE GENOMIC DNA]</scope>
    <source>
        <strain evidence="5 6">AR-3-8</strain>
    </source>
</reference>
<dbReference type="GO" id="GO:0030527">
    <property type="term" value="F:structural constituent of chromatin"/>
    <property type="evidence" value="ECO:0007669"/>
    <property type="project" value="InterPro"/>
</dbReference>
<dbReference type="CDD" id="cd13836">
    <property type="entry name" value="IHF_B"/>
    <property type="match status" value="1"/>
</dbReference>
<protein>
    <submittedName>
        <fullName evidence="5">Integration host factor subunit beta</fullName>
    </submittedName>
</protein>
<evidence type="ECO:0000256" key="3">
    <source>
        <dbReference type="ARBA" id="ARBA00023125"/>
    </source>
</evidence>